<keyword evidence="3" id="KW-1185">Reference proteome</keyword>
<dbReference type="AlphaFoldDB" id="A0A5B7EEC1"/>
<comment type="caution">
    <text evidence="2">The sequence shown here is derived from an EMBL/GenBank/DDBJ whole genome shotgun (WGS) entry which is preliminary data.</text>
</comment>
<reference evidence="2 3" key="1">
    <citation type="submission" date="2019-05" db="EMBL/GenBank/DDBJ databases">
        <title>Another draft genome of Portunus trituberculatus and its Hox gene families provides insights of decapod evolution.</title>
        <authorList>
            <person name="Jeong J.-H."/>
            <person name="Song I."/>
            <person name="Kim S."/>
            <person name="Choi T."/>
            <person name="Kim D."/>
            <person name="Ryu S."/>
            <person name="Kim W."/>
        </authorList>
    </citation>
    <scope>NUCLEOTIDE SEQUENCE [LARGE SCALE GENOMIC DNA]</scope>
    <source>
        <tissue evidence="2">Muscle</tissue>
    </source>
</reference>
<gene>
    <name evidence="2" type="ORF">E2C01_025022</name>
</gene>
<evidence type="ECO:0000313" key="2">
    <source>
        <dbReference type="EMBL" id="MPC31725.1"/>
    </source>
</evidence>
<protein>
    <submittedName>
        <fullName evidence="2">Uncharacterized protein</fullName>
    </submittedName>
</protein>
<sequence length="125" mass="14405">MGGWKGETERRREREERDSHVYRYVSWQYAVKVHIFLSVLADIFIVADHSGSAPPPRESPNPAPISRHANTRHLTPQAQQHKAAPQYLPVSHNEYTMRHESFSCPTRCEQGCCSSRPCNTSHFFQ</sequence>
<name>A0A5B7EEC1_PORTR</name>
<evidence type="ECO:0000256" key="1">
    <source>
        <dbReference type="SAM" id="MobiDB-lite"/>
    </source>
</evidence>
<organism evidence="2 3">
    <name type="scientific">Portunus trituberculatus</name>
    <name type="common">Swimming crab</name>
    <name type="synonym">Neptunus trituberculatus</name>
    <dbReference type="NCBI Taxonomy" id="210409"/>
    <lineage>
        <taxon>Eukaryota</taxon>
        <taxon>Metazoa</taxon>
        <taxon>Ecdysozoa</taxon>
        <taxon>Arthropoda</taxon>
        <taxon>Crustacea</taxon>
        <taxon>Multicrustacea</taxon>
        <taxon>Malacostraca</taxon>
        <taxon>Eumalacostraca</taxon>
        <taxon>Eucarida</taxon>
        <taxon>Decapoda</taxon>
        <taxon>Pleocyemata</taxon>
        <taxon>Brachyura</taxon>
        <taxon>Eubrachyura</taxon>
        <taxon>Portunoidea</taxon>
        <taxon>Portunidae</taxon>
        <taxon>Portuninae</taxon>
        <taxon>Portunus</taxon>
    </lineage>
</organism>
<evidence type="ECO:0000313" key="3">
    <source>
        <dbReference type="Proteomes" id="UP000324222"/>
    </source>
</evidence>
<dbReference type="EMBL" id="VSRR010002493">
    <property type="protein sequence ID" value="MPC31725.1"/>
    <property type="molecule type" value="Genomic_DNA"/>
</dbReference>
<feature type="region of interest" description="Disordered" evidence="1">
    <location>
        <begin position="49"/>
        <end position="88"/>
    </location>
</feature>
<dbReference type="Proteomes" id="UP000324222">
    <property type="component" value="Unassembled WGS sequence"/>
</dbReference>
<accession>A0A5B7EEC1</accession>
<proteinExistence type="predicted"/>
<feature type="compositionally biased region" description="Pro residues" evidence="1">
    <location>
        <begin position="53"/>
        <end position="63"/>
    </location>
</feature>